<evidence type="ECO:0000313" key="1">
    <source>
        <dbReference type="EMBL" id="KAK3734464.1"/>
    </source>
</evidence>
<protein>
    <submittedName>
        <fullName evidence="1">Uncharacterized protein</fullName>
    </submittedName>
</protein>
<gene>
    <name evidence="1" type="ORF">RRG08_029139</name>
</gene>
<organism evidence="1 2">
    <name type="scientific">Elysia crispata</name>
    <name type="common">lettuce slug</name>
    <dbReference type="NCBI Taxonomy" id="231223"/>
    <lineage>
        <taxon>Eukaryota</taxon>
        <taxon>Metazoa</taxon>
        <taxon>Spiralia</taxon>
        <taxon>Lophotrochozoa</taxon>
        <taxon>Mollusca</taxon>
        <taxon>Gastropoda</taxon>
        <taxon>Heterobranchia</taxon>
        <taxon>Euthyneura</taxon>
        <taxon>Panpulmonata</taxon>
        <taxon>Sacoglossa</taxon>
        <taxon>Placobranchoidea</taxon>
        <taxon>Plakobranchidae</taxon>
        <taxon>Elysia</taxon>
    </lineage>
</organism>
<dbReference type="AlphaFoldDB" id="A0AAE1CTJ0"/>
<reference evidence="1" key="1">
    <citation type="journal article" date="2023" name="G3 (Bethesda)">
        <title>A reference genome for the long-term kleptoplast-retaining sea slug Elysia crispata morphotype clarki.</title>
        <authorList>
            <person name="Eastman K.E."/>
            <person name="Pendleton A.L."/>
            <person name="Shaikh M.A."/>
            <person name="Suttiyut T."/>
            <person name="Ogas R."/>
            <person name="Tomko P."/>
            <person name="Gavelis G."/>
            <person name="Widhalm J.R."/>
            <person name="Wisecaver J.H."/>
        </authorList>
    </citation>
    <scope>NUCLEOTIDE SEQUENCE</scope>
    <source>
        <strain evidence="1">ECLA1</strain>
    </source>
</reference>
<evidence type="ECO:0000313" key="2">
    <source>
        <dbReference type="Proteomes" id="UP001283361"/>
    </source>
</evidence>
<keyword evidence="2" id="KW-1185">Reference proteome</keyword>
<dbReference type="Proteomes" id="UP001283361">
    <property type="component" value="Unassembled WGS sequence"/>
</dbReference>
<sequence>MNLEYCKLVTVGGMDELRVPASLSQWSTCKRVIVSGIDDPKVPASVSQWVGWMNLEYLQTCHSEWDGGT</sequence>
<name>A0AAE1CTJ0_9GAST</name>
<dbReference type="EMBL" id="JAWDGP010006848">
    <property type="protein sequence ID" value="KAK3734464.1"/>
    <property type="molecule type" value="Genomic_DNA"/>
</dbReference>
<accession>A0AAE1CTJ0</accession>
<comment type="caution">
    <text evidence="1">The sequence shown here is derived from an EMBL/GenBank/DDBJ whole genome shotgun (WGS) entry which is preliminary data.</text>
</comment>
<proteinExistence type="predicted"/>